<evidence type="ECO:0000256" key="1">
    <source>
        <dbReference type="ARBA" id="ARBA00022741"/>
    </source>
</evidence>
<reference evidence="4 5" key="1">
    <citation type="submission" date="2019-01" db="EMBL/GenBank/DDBJ databases">
        <title>Nuclear Genome Assembly of the Microalgal Biofuel strain Nannochloropsis salina CCMP1776.</title>
        <authorList>
            <person name="Hovde B."/>
        </authorList>
    </citation>
    <scope>NUCLEOTIDE SEQUENCE [LARGE SCALE GENOMIC DNA]</scope>
    <source>
        <strain evidence="4 5">CCMP1776</strain>
    </source>
</reference>
<feature type="domain" description="ABC transporter" evidence="3">
    <location>
        <begin position="25"/>
        <end position="259"/>
    </location>
</feature>
<dbReference type="GO" id="GO:0005524">
    <property type="term" value="F:ATP binding"/>
    <property type="evidence" value="ECO:0007669"/>
    <property type="project" value="UniProtKB-KW"/>
</dbReference>
<dbReference type="SMART" id="SM00382">
    <property type="entry name" value="AAA"/>
    <property type="match status" value="1"/>
</dbReference>
<name>A0A4D9D643_9STRA</name>
<keyword evidence="5" id="KW-1185">Reference proteome</keyword>
<sequence>MTDLTKTPLKPEEDVAGPFLPDDAVLIRDLNFSYGDRPVLKGINMRLKRGSRCLLIGANGAGKSTLLRILGGRHLTKPDDAVTVMGMHAFRDTKLNLIRAYMDTDWGMRTVAFAGYGVPLQADIPVTGMMSKLQSQHPERRDELLELLGIDPEWRMNRVSDGQRRRVQLFLGLVRPFDILLLDEVTVSLDVVVRQDLLRWLRRETEVRGATVIYATHIFDGLDDWPSHLHFMTNQGRTGWQGKLEDLEHYQELRRAGDPGPLLRIAERWLRTETEEQKRRKLREKELGTQVLDDKLSQPTLSGGGFAAGRMYDHFHEGV</sequence>
<dbReference type="OrthoDB" id="6512918at2759"/>
<proteinExistence type="predicted"/>
<dbReference type="InterPro" id="IPR003593">
    <property type="entry name" value="AAA+_ATPase"/>
</dbReference>
<accession>A0A4D9D643</accession>
<dbReference type="Gene3D" id="3.40.50.300">
    <property type="entry name" value="P-loop containing nucleotide triphosphate hydrolases"/>
    <property type="match status" value="1"/>
</dbReference>
<protein>
    <recommendedName>
        <fullName evidence="3">ABC transporter domain-containing protein</fullName>
    </recommendedName>
</protein>
<dbReference type="AlphaFoldDB" id="A0A4D9D643"/>
<dbReference type="PANTHER" id="PTHR43158:SF2">
    <property type="entry name" value="SKFA PEPTIDE EXPORT ATP-BINDING PROTEIN SKFE"/>
    <property type="match status" value="1"/>
</dbReference>
<dbReference type="PANTHER" id="PTHR43158">
    <property type="entry name" value="SKFA PEPTIDE EXPORT ATP-BINDING PROTEIN SKFE"/>
    <property type="match status" value="1"/>
</dbReference>
<comment type="caution">
    <text evidence="4">The sequence shown here is derived from an EMBL/GenBank/DDBJ whole genome shotgun (WGS) entry which is preliminary data.</text>
</comment>
<evidence type="ECO:0000313" key="4">
    <source>
        <dbReference type="EMBL" id="TFJ84108.1"/>
    </source>
</evidence>
<dbReference type="InterPro" id="IPR003439">
    <property type="entry name" value="ABC_transporter-like_ATP-bd"/>
</dbReference>
<dbReference type="InterPro" id="IPR027417">
    <property type="entry name" value="P-loop_NTPase"/>
</dbReference>
<dbReference type="PROSITE" id="PS50893">
    <property type="entry name" value="ABC_TRANSPORTER_2"/>
    <property type="match status" value="1"/>
</dbReference>
<dbReference type="GO" id="GO:0016887">
    <property type="term" value="F:ATP hydrolysis activity"/>
    <property type="evidence" value="ECO:0007669"/>
    <property type="project" value="InterPro"/>
</dbReference>
<evidence type="ECO:0000313" key="5">
    <source>
        <dbReference type="Proteomes" id="UP000355283"/>
    </source>
</evidence>
<organism evidence="4 5">
    <name type="scientific">Nannochloropsis salina CCMP1776</name>
    <dbReference type="NCBI Taxonomy" id="1027361"/>
    <lineage>
        <taxon>Eukaryota</taxon>
        <taxon>Sar</taxon>
        <taxon>Stramenopiles</taxon>
        <taxon>Ochrophyta</taxon>
        <taxon>Eustigmatophyceae</taxon>
        <taxon>Eustigmatales</taxon>
        <taxon>Monodopsidaceae</taxon>
        <taxon>Microchloropsis</taxon>
        <taxon>Microchloropsis salina</taxon>
    </lineage>
</organism>
<gene>
    <name evidence="4" type="ORF">NSK_004581</name>
</gene>
<dbReference type="Proteomes" id="UP000355283">
    <property type="component" value="Unassembled WGS sequence"/>
</dbReference>
<dbReference type="SUPFAM" id="SSF52540">
    <property type="entry name" value="P-loop containing nucleoside triphosphate hydrolases"/>
    <property type="match status" value="1"/>
</dbReference>
<dbReference type="EMBL" id="SDOX01000020">
    <property type="protein sequence ID" value="TFJ84108.1"/>
    <property type="molecule type" value="Genomic_DNA"/>
</dbReference>
<dbReference type="Pfam" id="PF00005">
    <property type="entry name" value="ABC_tran"/>
    <property type="match status" value="1"/>
</dbReference>
<evidence type="ECO:0000259" key="3">
    <source>
        <dbReference type="PROSITE" id="PS50893"/>
    </source>
</evidence>
<keyword evidence="1" id="KW-0547">Nucleotide-binding</keyword>
<keyword evidence="2" id="KW-0067">ATP-binding</keyword>
<evidence type="ECO:0000256" key="2">
    <source>
        <dbReference type="ARBA" id="ARBA00022840"/>
    </source>
</evidence>